<gene>
    <name evidence="8" type="ORF">C0Z10_12005</name>
</gene>
<evidence type="ECO:0000313" key="9">
    <source>
        <dbReference type="Proteomes" id="UP000285875"/>
    </source>
</evidence>
<feature type="transmembrane region" description="Helical" evidence="6">
    <location>
        <begin position="153"/>
        <end position="170"/>
    </location>
</feature>
<feature type="region of interest" description="Disordered" evidence="5">
    <location>
        <begin position="1"/>
        <end position="142"/>
    </location>
</feature>
<feature type="transmembrane region" description="Helical" evidence="6">
    <location>
        <begin position="515"/>
        <end position="535"/>
    </location>
</feature>
<name>A0A3Q9UEX1_9ACTN</name>
<organism evidence="8 9">
    <name type="scientific">Acidipropionibacterium jensenii</name>
    <dbReference type="NCBI Taxonomy" id="1749"/>
    <lineage>
        <taxon>Bacteria</taxon>
        <taxon>Bacillati</taxon>
        <taxon>Actinomycetota</taxon>
        <taxon>Actinomycetes</taxon>
        <taxon>Propionibacteriales</taxon>
        <taxon>Propionibacteriaceae</taxon>
        <taxon>Acidipropionibacterium</taxon>
    </lineage>
</organism>
<evidence type="ECO:0000256" key="1">
    <source>
        <dbReference type="ARBA" id="ARBA00004141"/>
    </source>
</evidence>
<dbReference type="PANTHER" id="PTHR37422">
    <property type="entry name" value="TEICHURONIC ACID BIOSYNTHESIS PROTEIN TUAE"/>
    <property type="match status" value="1"/>
</dbReference>
<dbReference type="Pfam" id="PF04932">
    <property type="entry name" value="Wzy_C"/>
    <property type="match status" value="1"/>
</dbReference>
<evidence type="ECO:0000259" key="7">
    <source>
        <dbReference type="Pfam" id="PF04932"/>
    </source>
</evidence>
<dbReference type="GO" id="GO:0016020">
    <property type="term" value="C:membrane"/>
    <property type="evidence" value="ECO:0007669"/>
    <property type="project" value="UniProtKB-SubCell"/>
</dbReference>
<protein>
    <submittedName>
        <fullName evidence="8">O-antigen ligase domain-containing protein</fullName>
    </submittedName>
</protein>
<feature type="transmembrane region" description="Helical" evidence="6">
    <location>
        <begin position="182"/>
        <end position="201"/>
    </location>
</feature>
<feature type="transmembrane region" description="Helical" evidence="6">
    <location>
        <begin position="246"/>
        <end position="265"/>
    </location>
</feature>
<dbReference type="KEGG" id="aji:C0Z10_12005"/>
<evidence type="ECO:0000256" key="5">
    <source>
        <dbReference type="SAM" id="MobiDB-lite"/>
    </source>
</evidence>
<keyword evidence="8" id="KW-0436">Ligase</keyword>
<comment type="subcellular location">
    <subcellularLocation>
        <location evidence="1">Membrane</location>
        <topology evidence="1">Multi-pass membrane protein</topology>
    </subcellularLocation>
</comment>
<evidence type="ECO:0000256" key="6">
    <source>
        <dbReference type="SAM" id="Phobius"/>
    </source>
</evidence>
<dbReference type="EMBL" id="CP025570">
    <property type="protein sequence ID" value="AZZ40352.1"/>
    <property type="molecule type" value="Genomic_DNA"/>
</dbReference>
<feature type="region of interest" description="Disordered" evidence="5">
    <location>
        <begin position="558"/>
        <end position="588"/>
    </location>
</feature>
<dbReference type="Proteomes" id="UP000285875">
    <property type="component" value="Chromosome"/>
</dbReference>
<evidence type="ECO:0000313" key="8">
    <source>
        <dbReference type="EMBL" id="AZZ40352.1"/>
    </source>
</evidence>
<keyword evidence="3 6" id="KW-1133">Transmembrane helix</keyword>
<reference evidence="9" key="1">
    <citation type="submission" date="2017-12" db="EMBL/GenBank/DDBJ databases">
        <title>Whole genome sequencing of Acidipropionibacterium jensenii strains JS279 and JS280.</title>
        <authorList>
            <person name="Deptula P."/>
            <person name="Laine P."/>
            <person name="Smolander O.-P."/>
            <person name="Paulin L."/>
            <person name="Auvinen P."/>
            <person name="Varmanen P."/>
        </authorList>
    </citation>
    <scope>NUCLEOTIDE SEQUENCE [LARGE SCALE GENOMIC DNA]</scope>
    <source>
        <strain evidence="9">JS280</strain>
    </source>
</reference>
<feature type="transmembrane region" description="Helical" evidence="6">
    <location>
        <begin position="313"/>
        <end position="332"/>
    </location>
</feature>
<evidence type="ECO:0000256" key="2">
    <source>
        <dbReference type="ARBA" id="ARBA00022692"/>
    </source>
</evidence>
<keyword evidence="2 6" id="KW-0812">Transmembrane</keyword>
<accession>A0A3Q9UEX1</accession>
<proteinExistence type="predicted"/>
<feature type="transmembrane region" description="Helical" evidence="6">
    <location>
        <begin position="379"/>
        <end position="400"/>
    </location>
</feature>
<dbReference type="PANTHER" id="PTHR37422:SF13">
    <property type="entry name" value="LIPOPOLYSACCHARIDE BIOSYNTHESIS PROTEIN PA4999-RELATED"/>
    <property type="match status" value="1"/>
</dbReference>
<feature type="domain" description="O-antigen ligase-related" evidence="7">
    <location>
        <begin position="342"/>
        <end position="487"/>
    </location>
</feature>
<dbReference type="GO" id="GO:0016874">
    <property type="term" value="F:ligase activity"/>
    <property type="evidence" value="ECO:0007669"/>
    <property type="project" value="UniProtKB-KW"/>
</dbReference>
<dbReference type="AlphaFoldDB" id="A0A3Q9UEX1"/>
<feature type="transmembrane region" description="Helical" evidence="6">
    <location>
        <begin position="344"/>
        <end position="373"/>
    </location>
</feature>
<keyword evidence="4 6" id="KW-0472">Membrane</keyword>
<dbReference type="InterPro" id="IPR051533">
    <property type="entry name" value="WaaL-like"/>
</dbReference>
<evidence type="ECO:0000256" key="3">
    <source>
        <dbReference type="ARBA" id="ARBA00022989"/>
    </source>
</evidence>
<feature type="transmembrane region" description="Helical" evidence="6">
    <location>
        <begin position="479"/>
        <end position="503"/>
    </location>
</feature>
<feature type="transmembrane region" description="Helical" evidence="6">
    <location>
        <begin position="213"/>
        <end position="234"/>
    </location>
</feature>
<dbReference type="InterPro" id="IPR007016">
    <property type="entry name" value="O-antigen_ligase-rel_domated"/>
</dbReference>
<sequence length="588" mass="62381">MRWLSDMVAGEPGDGPADTGGPVDGNKPAGAGGLSGRDEAVDANKPADASGTVNANRMVVPDATDLGDHTTAVGGVARGSRVTPSRGDTPVDEVASTPTVTPGREVTPAGRVAPAGKLAPTSTPTSGSGMAPSTESAGARSQRIRDAAADWRHWLPIAALTALMVIETFFDLRRAPTPSPWLWNSYFFVYYIGTVICLVLWPRPATRFSRPGTTIVISGAALMVYALVSASIAPRPYVSYTVIPRTYLTVPILTALATLLLATALIRVLPPGPLHRILWWPAAATIVCSFLQWPRSAAVHESARLATGMGGSAVIHVPLLLAAGVTMSAALADWRRWWSLALTALGALAVVLTGSRAGVMCLLLAAVVIALQWLRSRRAWIGAGVVVIVAAILVTAVPILHRLFNPTDELRARNLDTSLTFWASTPSHILVGVGSGRLWPWYAFDSHLLRTPWRGMVTTHWGPALNSAHSTFLQVLVELGLVGCLLLAPVIIIPIVVLVRRIIAARRSARPDPDDVPLVVLVATIGAFLLDTYLLKNYGASLWWWLVLLGCLRAPAGQHARGQGVDKDVRGTGQHARGTGEDVAGALR</sequence>
<evidence type="ECO:0000256" key="4">
    <source>
        <dbReference type="ARBA" id="ARBA00023136"/>
    </source>
</evidence>
<feature type="compositionally biased region" description="Polar residues" evidence="5">
    <location>
        <begin position="120"/>
        <end position="136"/>
    </location>
</feature>